<dbReference type="AlphaFoldDB" id="A8I4P8"/>
<evidence type="ECO:0000259" key="1">
    <source>
        <dbReference type="Pfam" id="PF00535"/>
    </source>
</evidence>
<dbReference type="STRING" id="438753.AZC_1757"/>
<reference evidence="2 3" key="6">
    <citation type="journal article" date="2011" name="Appl. Environ. Microbiol.">
        <title>Involvement of the azorhizobial chromosome partition gene (parA) in the onset of bacteroid differentiation during Sesbania rostrata stem nodule development.</title>
        <authorList>
            <person name="Liu CT."/>
            <person name="Lee KB."/>
            <person name="Wang YS."/>
            <person name="Peng MH."/>
            <person name="Lee KT."/>
            <person name="Suzuki S."/>
            <person name="Suzuki T."/>
            <person name="Oyaizu H."/>
        </authorList>
    </citation>
    <scope>NUCLEOTIDE SEQUENCE [LARGE SCALE GENOMIC DNA]</scope>
    <source>
        <strain evidence="3">ATCC 43989 / DSM 5975 / JCM 20966 / LMG 6465 / NBRC 14845 / NCIMB 13405 / ORS 571</strain>
    </source>
</reference>
<gene>
    <name evidence="2" type="ordered locus">AZC_1757</name>
</gene>
<dbReference type="eggNOG" id="COG1215">
    <property type="taxonomic scope" value="Bacteria"/>
</dbReference>
<dbReference type="InterPro" id="IPR029044">
    <property type="entry name" value="Nucleotide-diphossugar_trans"/>
</dbReference>
<reference evidence="2 3" key="5">
    <citation type="journal article" date="2010" name="Appl. Environ. Microbiol.">
        <title>phrR-like gene praR of Azorhizobium caulinodans ORS571 is essential for symbiosis with Sesbania rostrata and is involved in expression of reb genes.</title>
        <authorList>
            <person name="Akiba N."/>
            <person name="Aono T."/>
            <person name="Toyazaki H."/>
            <person name="Sato S."/>
            <person name="Oyaizu H."/>
        </authorList>
    </citation>
    <scope>NUCLEOTIDE SEQUENCE [LARGE SCALE GENOMIC DNA]</scope>
    <source>
        <strain evidence="3">ATCC 43989 / DSM 5975 / JCM 20966 / LMG 6465 / NBRC 14845 / NCIMB 13405 / ORS 571</strain>
    </source>
</reference>
<dbReference type="HOGENOM" id="CLU_025996_17_2_5"/>
<evidence type="ECO:0000313" key="2">
    <source>
        <dbReference type="EMBL" id="BAF87755.1"/>
    </source>
</evidence>
<proteinExistence type="predicted"/>
<dbReference type="SUPFAM" id="SSF53448">
    <property type="entry name" value="Nucleotide-diphospho-sugar transferases"/>
    <property type="match status" value="1"/>
</dbReference>
<dbReference type="EMBL" id="AP009384">
    <property type="protein sequence ID" value="BAF87755.1"/>
    <property type="molecule type" value="Genomic_DNA"/>
</dbReference>
<feature type="domain" description="Glycosyltransferase 2-like" evidence="1">
    <location>
        <begin position="63"/>
        <end position="235"/>
    </location>
</feature>
<keyword evidence="2" id="KW-0808">Transferase</keyword>
<reference evidence="2 3" key="4">
    <citation type="journal article" date="2009" name="Appl. Environ. Microbiol.">
        <title>Comparative genome-wide transcriptional profiling of Azorhizobium caulinodans ORS571 grown under free-living and symbiotic conditions.</title>
        <authorList>
            <person name="Tsukada S."/>
            <person name="Aono T."/>
            <person name="Akiba N."/>
            <person name="Lee KB."/>
            <person name="Liu CT."/>
            <person name="Toyazaki H."/>
            <person name="Oyaizu H."/>
        </authorList>
    </citation>
    <scope>NUCLEOTIDE SEQUENCE [LARGE SCALE GENOMIC DNA]</scope>
    <source>
        <strain evidence="3">ATCC 43989 / DSM 5975 / JCM 20966 / LMG 6465 / NBRC 14845 / NCIMB 13405 / ORS 571</strain>
    </source>
</reference>
<dbReference type="InterPro" id="IPR001173">
    <property type="entry name" value="Glyco_trans_2-like"/>
</dbReference>
<reference evidence="3" key="2">
    <citation type="submission" date="2007-04" db="EMBL/GenBank/DDBJ databases">
        <title>Complete genome sequence of the nitrogen-fixing bacterium Azorhizobium caulinodans ORS571.</title>
        <authorList>
            <person name="Lee K.B."/>
            <person name="Backer P.D."/>
            <person name="Aono T."/>
            <person name="Liu C.T."/>
            <person name="Suzuki S."/>
            <person name="Suzuki T."/>
            <person name="Kaneko T."/>
            <person name="Yamada M."/>
            <person name="Tabata S."/>
            <person name="Kupfer D.M."/>
            <person name="Najar F.Z."/>
            <person name="Wiley G.B."/>
            <person name="Roe B."/>
            <person name="Binnewies T."/>
            <person name="Ussery D."/>
            <person name="Vereecke D."/>
            <person name="Gevers D."/>
            <person name="Holsters M."/>
            <person name="Oyaizu H."/>
        </authorList>
    </citation>
    <scope>NUCLEOTIDE SEQUENCE [LARGE SCALE GENOMIC DNA]</scope>
    <source>
        <strain evidence="3">ATCC 43989 / DSM 5975 / JCM 20966 / LMG 6465 / NBRC 14845 / NCIMB 13405 / ORS 571</strain>
    </source>
</reference>
<organism evidence="2 3">
    <name type="scientific">Azorhizobium caulinodans (strain ATCC 43989 / DSM 5975 / JCM 20966 / LMG 6465 / NBRC 14845 / NCIMB 13405 / ORS 571)</name>
    <dbReference type="NCBI Taxonomy" id="438753"/>
    <lineage>
        <taxon>Bacteria</taxon>
        <taxon>Pseudomonadati</taxon>
        <taxon>Pseudomonadota</taxon>
        <taxon>Alphaproteobacteria</taxon>
        <taxon>Hyphomicrobiales</taxon>
        <taxon>Xanthobacteraceae</taxon>
        <taxon>Azorhizobium</taxon>
    </lineage>
</organism>
<dbReference type="KEGG" id="azc:AZC_1757"/>
<evidence type="ECO:0000313" key="3">
    <source>
        <dbReference type="Proteomes" id="UP000000270"/>
    </source>
</evidence>
<name>A8I4P8_AZOC5</name>
<sequence>MERLRVDLPVPPPNLLVYSAGRADGRGKWPREVGGTRSMADQPLSFRVVAPPRRALVAPKAIVAIPVKDEEVRLLECLKALAAQRDAPDFATIVLLHNCLDRTEQVAIQAGETLPLPLRILSIELASDKAGASWARRHVMDAAASLFVTSGLPKGIILTTEADARPAPNWVAANVADIALGADAVAGRVEMDANQSLPKGLWRRYQGAHRYARLLNEVDHLIDGEHGSPWPTHREASSASLAVSVDAYVKAGGIPTSASAAASGLLGALTRTGHSVRHDPDVQVAASWRLDPAGIGGQFRAWSEGQVAFDTLGLEPVAQVVRRARLRRTMRRAFGAGQLWTVTNWASTLRISPVDAFKLAALPSFPQMWAVLENISPLLTPHPLAPSQLTLETARAVGLLAEMRIRSGVRRLLGRKEPDA</sequence>
<dbReference type="Proteomes" id="UP000000270">
    <property type="component" value="Chromosome"/>
</dbReference>
<dbReference type="Gene3D" id="3.90.550.10">
    <property type="entry name" value="Spore Coat Polysaccharide Biosynthesis Protein SpsA, Chain A"/>
    <property type="match status" value="1"/>
</dbReference>
<dbReference type="GO" id="GO:0016740">
    <property type="term" value="F:transferase activity"/>
    <property type="evidence" value="ECO:0007669"/>
    <property type="project" value="UniProtKB-KW"/>
</dbReference>
<accession>A8I4P8</accession>
<protein>
    <submittedName>
        <fullName evidence="2">Glycosyltransferase</fullName>
    </submittedName>
</protein>
<reference evidence="2 3" key="3">
    <citation type="journal article" date="2008" name="BMC Genomics">
        <title>The genome of the versatile nitrogen fixer Azorhizobium caulinodans ORS571.</title>
        <authorList>
            <person name="Lee KB."/>
            <person name="Backer P.D."/>
            <person name="Aono T."/>
            <person name="Liu CT."/>
            <person name="Suzuki S."/>
            <person name="Suzuki T."/>
            <person name="Kaneko T."/>
            <person name="Yamada M."/>
            <person name="Tabata S."/>
            <person name="Kupfer D.M."/>
            <person name="Najar F.Z."/>
            <person name="Wiley G.B."/>
            <person name="Roe B."/>
            <person name="Binnewies T.T."/>
            <person name="Ussery D.W."/>
            <person name="D'Haeze W."/>
            <person name="Herder J.D."/>
            <person name="Gevers D."/>
            <person name="Vereecke D."/>
            <person name="Holsters M."/>
            <person name="Oyaizu H."/>
        </authorList>
    </citation>
    <scope>NUCLEOTIDE SEQUENCE [LARGE SCALE GENOMIC DNA]</scope>
    <source>
        <strain evidence="3">ATCC 43989 / DSM 5975 / JCM 20966 / LMG 6465 / NBRC 14845 / NCIMB 13405 / ORS 571</strain>
    </source>
</reference>
<keyword evidence="3" id="KW-1185">Reference proteome</keyword>
<dbReference type="Pfam" id="PF00535">
    <property type="entry name" value="Glycos_transf_2"/>
    <property type="match status" value="1"/>
</dbReference>
<reference evidence="2 3" key="1">
    <citation type="journal article" date="2007" name="Appl. Environ. Microbiol.">
        <title>Rhizobial factors required for stem nodule maturation and maintenance in Sesbania rostrata-Azorhizobium caulinodans ORS571 symbiosis.</title>
        <authorList>
            <person name="Suzuki S."/>
            <person name="Aono T."/>
            <person name="Lee KB."/>
            <person name="Suzuki T."/>
            <person name="Liu CT."/>
            <person name="Miwa H."/>
            <person name="Wakao S."/>
            <person name="Iki T."/>
            <person name="Oyaizu H."/>
        </authorList>
    </citation>
    <scope>NUCLEOTIDE SEQUENCE [LARGE SCALE GENOMIC DNA]</scope>
    <source>
        <strain evidence="3">ATCC 43989 / DSM 5975 / JCM 20966 / LMG 6465 / NBRC 14845 / NCIMB 13405 / ORS 571</strain>
    </source>
</reference>
<dbReference type="CAZy" id="GT2">
    <property type="family name" value="Glycosyltransferase Family 2"/>
</dbReference>